<proteinExistence type="predicted"/>
<evidence type="ECO:0000313" key="7">
    <source>
        <dbReference type="Proteomes" id="UP001055868"/>
    </source>
</evidence>
<protein>
    <submittedName>
        <fullName evidence="6">Metalloregulator ArsR/SmtB family transcription factor</fullName>
    </submittedName>
</protein>
<dbReference type="InterPro" id="IPR001845">
    <property type="entry name" value="HTH_ArsR_DNA-bd_dom"/>
</dbReference>
<dbReference type="PROSITE" id="PS50987">
    <property type="entry name" value="HTH_ARSR_2"/>
    <property type="match status" value="1"/>
</dbReference>
<dbReference type="PRINTS" id="PR00778">
    <property type="entry name" value="HTHARSR"/>
</dbReference>
<evidence type="ECO:0000256" key="4">
    <source>
        <dbReference type="SAM" id="MobiDB-lite"/>
    </source>
</evidence>
<evidence type="ECO:0000313" key="6">
    <source>
        <dbReference type="EMBL" id="UQN28678.1"/>
    </source>
</evidence>
<dbReference type="Gene3D" id="1.10.10.10">
    <property type="entry name" value="Winged helix-like DNA-binding domain superfamily/Winged helix DNA-binding domain"/>
    <property type="match status" value="1"/>
</dbReference>
<dbReference type="EMBL" id="CP097218">
    <property type="protein sequence ID" value="UQN28678.1"/>
    <property type="molecule type" value="Genomic_DNA"/>
</dbReference>
<keyword evidence="7" id="KW-1185">Reference proteome</keyword>
<dbReference type="PANTHER" id="PTHR33154:SF33">
    <property type="entry name" value="TRANSCRIPTIONAL REPRESSOR SDPR"/>
    <property type="match status" value="1"/>
</dbReference>
<evidence type="ECO:0000259" key="5">
    <source>
        <dbReference type="PROSITE" id="PS50987"/>
    </source>
</evidence>
<keyword evidence="3" id="KW-0804">Transcription</keyword>
<dbReference type="SMART" id="SM00418">
    <property type="entry name" value="HTH_ARSR"/>
    <property type="match status" value="1"/>
</dbReference>
<name>A0ABY4N2B6_9MICO</name>
<dbReference type="CDD" id="cd00090">
    <property type="entry name" value="HTH_ARSR"/>
    <property type="match status" value="1"/>
</dbReference>
<dbReference type="SUPFAM" id="SSF46785">
    <property type="entry name" value="Winged helix' DNA-binding domain"/>
    <property type="match status" value="1"/>
</dbReference>
<dbReference type="InterPro" id="IPR051081">
    <property type="entry name" value="HTH_MetalResp_TranReg"/>
</dbReference>
<dbReference type="InterPro" id="IPR036390">
    <property type="entry name" value="WH_DNA-bd_sf"/>
</dbReference>
<dbReference type="InterPro" id="IPR036388">
    <property type="entry name" value="WH-like_DNA-bd_sf"/>
</dbReference>
<dbReference type="NCBIfam" id="NF033788">
    <property type="entry name" value="HTH_metalloreg"/>
    <property type="match status" value="1"/>
</dbReference>
<organism evidence="6 7">
    <name type="scientific">Brachybacterium kimchii</name>
    <dbReference type="NCBI Taxonomy" id="2942909"/>
    <lineage>
        <taxon>Bacteria</taxon>
        <taxon>Bacillati</taxon>
        <taxon>Actinomycetota</taxon>
        <taxon>Actinomycetes</taxon>
        <taxon>Micrococcales</taxon>
        <taxon>Dermabacteraceae</taxon>
        <taxon>Brachybacterium</taxon>
    </lineage>
</organism>
<evidence type="ECO:0000256" key="2">
    <source>
        <dbReference type="ARBA" id="ARBA00023125"/>
    </source>
</evidence>
<keyword evidence="2" id="KW-0238">DNA-binding</keyword>
<feature type="domain" description="HTH arsR-type" evidence="5">
    <location>
        <begin position="6"/>
        <end position="100"/>
    </location>
</feature>
<evidence type="ECO:0000256" key="1">
    <source>
        <dbReference type="ARBA" id="ARBA00023015"/>
    </source>
</evidence>
<dbReference type="Proteomes" id="UP001055868">
    <property type="component" value="Chromosome"/>
</dbReference>
<dbReference type="RefSeq" id="WP_249477806.1">
    <property type="nucleotide sequence ID" value="NZ_CP097218.1"/>
</dbReference>
<keyword evidence="1" id="KW-0805">Transcription regulation</keyword>
<dbReference type="InterPro" id="IPR011991">
    <property type="entry name" value="ArsR-like_HTH"/>
</dbReference>
<sequence>MPERTEQHETHAASAEVLKALADPVRLQIMDSLAEHPRGVTDLARTLPITRQGTAKHLGVLRRAGLVETRPGPTGESYRVIPAPVDEASRMLARAADRWTTQLELLKQAAESAAGGSGAPEAAEEADGGVRPASPDSTS</sequence>
<dbReference type="PANTHER" id="PTHR33154">
    <property type="entry name" value="TRANSCRIPTIONAL REGULATOR, ARSR FAMILY"/>
    <property type="match status" value="1"/>
</dbReference>
<gene>
    <name evidence="6" type="ORF">M4486_13710</name>
</gene>
<feature type="region of interest" description="Disordered" evidence="4">
    <location>
        <begin position="109"/>
        <end position="139"/>
    </location>
</feature>
<dbReference type="Pfam" id="PF12840">
    <property type="entry name" value="HTH_20"/>
    <property type="match status" value="1"/>
</dbReference>
<reference evidence="6" key="1">
    <citation type="submission" date="2022-05" db="EMBL/GenBank/DDBJ databases">
        <title>Genomic analysis of Brachybacterium sp. CBA3104.</title>
        <authorList>
            <person name="Roh S.W."/>
            <person name="Kim Y.B."/>
            <person name="Kim Y."/>
        </authorList>
    </citation>
    <scope>NUCLEOTIDE SEQUENCE</scope>
    <source>
        <strain evidence="6">CBA3104</strain>
    </source>
</reference>
<accession>A0ABY4N2B6</accession>
<evidence type="ECO:0000256" key="3">
    <source>
        <dbReference type="ARBA" id="ARBA00023163"/>
    </source>
</evidence>